<organism evidence="1 2">
    <name type="scientific">Pleurotus ostreatus</name>
    <name type="common">Oyster mushroom</name>
    <name type="synonym">White-rot fungus</name>
    <dbReference type="NCBI Taxonomy" id="5322"/>
    <lineage>
        <taxon>Eukaryota</taxon>
        <taxon>Fungi</taxon>
        <taxon>Dikarya</taxon>
        <taxon>Basidiomycota</taxon>
        <taxon>Agaricomycotina</taxon>
        <taxon>Agaricomycetes</taxon>
        <taxon>Agaricomycetidae</taxon>
        <taxon>Agaricales</taxon>
        <taxon>Pleurotineae</taxon>
        <taxon>Pleurotaceae</taxon>
        <taxon>Pleurotus</taxon>
    </lineage>
</organism>
<dbReference type="AlphaFoldDB" id="A0A8H7DNC2"/>
<name>A0A8H7DNC2_PLEOS</name>
<dbReference type="EMBL" id="JACETU010000011">
    <property type="protein sequence ID" value="KAF7416205.1"/>
    <property type="molecule type" value="Genomic_DNA"/>
</dbReference>
<evidence type="ECO:0000313" key="1">
    <source>
        <dbReference type="EMBL" id="KAF7416205.1"/>
    </source>
</evidence>
<dbReference type="GeneID" id="59372310"/>
<comment type="caution">
    <text evidence="1">The sequence shown here is derived from an EMBL/GenBank/DDBJ whole genome shotgun (WGS) entry which is preliminary data.</text>
</comment>
<feature type="non-terminal residue" evidence="1">
    <location>
        <position position="81"/>
    </location>
</feature>
<keyword evidence="2" id="KW-1185">Reference proteome</keyword>
<proteinExistence type="predicted"/>
<gene>
    <name evidence="1" type="ORF">PC9H_002469</name>
</gene>
<dbReference type="VEuPathDB" id="FungiDB:PC9H_002469"/>
<reference evidence="1" key="1">
    <citation type="submission" date="2019-07" db="EMBL/GenBank/DDBJ databases">
        <authorList>
            <person name="Palmer J.M."/>
        </authorList>
    </citation>
    <scope>NUCLEOTIDE SEQUENCE</scope>
    <source>
        <strain evidence="1">PC9</strain>
    </source>
</reference>
<evidence type="ECO:0000313" key="2">
    <source>
        <dbReference type="Proteomes" id="UP000623687"/>
    </source>
</evidence>
<sequence>MMIIITDACLFELRSIPTRSPVPVVVDLGTAPYGTQGVDAAALRRPGSWIRVEKPRLFKDERRAVVPPVLLRSQLDSPGIL</sequence>
<accession>A0A8H7DNC2</accession>
<dbReference type="Proteomes" id="UP000623687">
    <property type="component" value="Unassembled WGS sequence"/>
</dbReference>
<protein>
    <submittedName>
        <fullName evidence="1">Uncharacterized protein</fullName>
    </submittedName>
</protein>
<dbReference type="RefSeq" id="XP_036625752.1">
    <property type="nucleotide sequence ID" value="XM_036772106.1"/>
</dbReference>